<protein>
    <submittedName>
        <fullName evidence="1">Uncharacterized protein</fullName>
    </submittedName>
</protein>
<accession>A0A1X7TAF7</accession>
<name>A0A1X7TAF7_AMPQE</name>
<dbReference type="EnsemblMetazoa" id="Aqu2.1.11536_001">
    <property type="protein sequence ID" value="Aqu2.1.11536_001"/>
    <property type="gene ID" value="Aqu2.1.11536"/>
</dbReference>
<dbReference type="InParanoid" id="A0A1X7TAF7"/>
<sequence length="50" mass="5862">MLSEMKLVSAPILQEKSENLFFYSCRLHLASYNLRSFTEKLNSVSSNFWT</sequence>
<proteinExistence type="predicted"/>
<evidence type="ECO:0000313" key="1">
    <source>
        <dbReference type="EnsemblMetazoa" id="Aqu2.1.11536_001"/>
    </source>
</evidence>
<reference evidence="1" key="1">
    <citation type="submission" date="2017-05" db="UniProtKB">
        <authorList>
            <consortium name="EnsemblMetazoa"/>
        </authorList>
    </citation>
    <scope>IDENTIFICATION</scope>
</reference>
<dbReference type="AlphaFoldDB" id="A0A1X7TAF7"/>
<organism evidence="1">
    <name type="scientific">Amphimedon queenslandica</name>
    <name type="common">Sponge</name>
    <dbReference type="NCBI Taxonomy" id="400682"/>
    <lineage>
        <taxon>Eukaryota</taxon>
        <taxon>Metazoa</taxon>
        <taxon>Porifera</taxon>
        <taxon>Demospongiae</taxon>
        <taxon>Heteroscleromorpha</taxon>
        <taxon>Haplosclerida</taxon>
        <taxon>Niphatidae</taxon>
        <taxon>Amphimedon</taxon>
    </lineage>
</organism>